<protein>
    <submittedName>
        <fullName evidence="3">Conjugal transfer protein</fullName>
    </submittedName>
</protein>
<dbReference type="EMBL" id="JADTFC010000130">
    <property type="protein sequence ID" value="MBG6291659.1"/>
    <property type="molecule type" value="Genomic_DNA"/>
</dbReference>
<keyword evidence="2" id="KW-1133">Transmembrane helix</keyword>
<proteinExistence type="predicted"/>
<organism evidence="3 4">
    <name type="scientific">Pseudomonas nitroreducens</name>
    <dbReference type="NCBI Taxonomy" id="46680"/>
    <lineage>
        <taxon>Bacteria</taxon>
        <taxon>Pseudomonadati</taxon>
        <taxon>Pseudomonadota</taxon>
        <taxon>Gammaproteobacteria</taxon>
        <taxon>Pseudomonadales</taxon>
        <taxon>Pseudomonadaceae</taxon>
        <taxon>Pseudomonas</taxon>
    </lineage>
</organism>
<keyword evidence="2" id="KW-0472">Membrane</keyword>
<dbReference type="Proteomes" id="UP000608450">
    <property type="component" value="Unassembled WGS sequence"/>
</dbReference>
<dbReference type="RefSeq" id="WP_058165547.1">
    <property type="nucleotide sequence ID" value="NZ_JADTFC010000130.1"/>
</dbReference>
<evidence type="ECO:0000313" key="3">
    <source>
        <dbReference type="EMBL" id="MBG6291659.1"/>
    </source>
</evidence>
<name>A0ABS0KUF8_PSENT</name>
<gene>
    <name evidence="3" type="ORF">I5I61_29735</name>
</gene>
<accession>A0ABS0KUF8</accession>
<comment type="caution">
    <text evidence="3">The sequence shown here is derived from an EMBL/GenBank/DDBJ whole genome shotgun (WGS) entry which is preliminary data.</text>
</comment>
<evidence type="ECO:0000256" key="1">
    <source>
        <dbReference type="SAM" id="MobiDB-lite"/>
    </source>
</evidence>
<evidence type="ECO:0000256" key="2">
    <source>
        <dbReference type="SAM" id="Phobius"/>
    </source>
</evidence>
<feature type="region of interest" description="Disordered" evidence="1">
    <location>
        <begin position="1"/>
        <end position="22"/>
    </location>
</feature>
<keyword evidence="4" id="KW-1185">Reference proteome</keyword>
<evidence type="ECO:0000313" key="4">
    <source>
        <dbReference type="Proteomes" id="UP000608450"/>
    </source>
</evidence>
<reference evidence="3 4" key="1">
    <citation type="submission" date="2020-11" db="EMBL/GenBank/DDBJ databases">
        <title>Enhanced detection system for hospital associated transmission using whole genome sequencing surveillance.</title>
        <authorList>
            <person name="Harrison L.H."/>
            <person name="Van Tyne D."/>
            <person name="Marsh J.W."/>
            <person name="Griffith M.P."/>
            <person name="Snyder D.J."/>
            <person name="Cooper V.S."/>
            <person name="Mustapha M."/>
        </authorList>
    </citation>
    <scope>NUCLEOTIDE SEQUENCE [LARGE SCALE GENOMIC DNA]</scope>
    <source>
        <strain evidence="3 4">PSA00705</strain>
    </source>
</reference>
<keyword evidence="2" id="KW-0812">Transmembrane</keyword>
<feature type="compositionally biased region" description="Basic and acidic residues" evidence="1">
    <location>
        <begin position="1"/>
        <end position="10"/>
    </location>
</feature>
<feature type="transmembrane region" description="Helical" evidence="2">
    <location>
        <begin position="33"/>
        <end position="55"/>
    </location>
</feature>
<feature type="compositionally biased region" description="Polar residues" evidence="1">
    <location>
        <begin position="13"/>
        <end position="22"/>
    </location>
</feature>
<sequence>MNARLDDAELQKVQAQTDKPKQNAQLRAERNRWFVLCLFQVFAVILAVAFAWYGFKKAENNTELVYVKLYPDGTSDVDNFTPDDEQLYFRSTIDQAFETYIKSRYGQQPETIKRDFGMAGVFMSQPMYNDFVSTQPGGFNAAQKAADISVNKNSDRIEIEWGFSDHYDKIPAVFDKKNGEVIRSNIYFTRITKTATGLVKPNGTEKLILRAQWRLLPKKELSSKKKTWLRVNPVGVEIVQAELIEDPSSFTSAEAK</sequence>